<dbReference type="Proteomes" id="UP000253845">
    <property type="component" value="Unassembled WGS sequence"/>
</dbReference>
<dbReference type="EMBL" id="KZ851941">
    <property type="protein sequence ID" value="RDH16252.1"/>
    <property type="molecule type" value="Genomic_DNA"/>
</dbReference>
<evidence type="ECO:0000313" key="3">
    <source>
        <dbReference type="Proteomes" id="UP000253845"/>
    </source>
</evidence>
<protein>
    <submittedName>
        <fullName evidence="2">Uncharacterized protein</fullName>
    </submittedName>
</protein>
<proteinExistence type="predicted"/>
<organism evidence="2 3">
    <name type="scientific">Aspergillus niger ATCC 13496</name>
    <dbReference type="NCBI Taxonomy" id="1353008"/>
    <lineage>
        <taxon>Eukaryota</taxon>
        <taxon>Fungi</taxon>
        <taxon>Dikarya</taxon>
        <taxon>Ascomycota</taxon>
        <taxon>Pezizomycotina</taxon>
        <taxon>Eurotiomycetes</taxon>
        <taxon>Eurotiomycetidae</taxon>
        <taxon>Eurotiales</taxon>
        <taxon>Aspergillaceae</taxon>
        <taxon>Aspergillus</taxon>
        <taxon>Aspergillus subgen. Circumdati</taxon>
    </lineage>
</organism>
<dbReference type="VEuPathDB" id="FungiDB:M747DRAFT_298904"/>
<dbReference type="AlphaFoldDB" id="A0A370BS93"/>
<accession>A0A370BS93</accession>
<sequence>MSNILRLSLQKARAIKDATICVRRMGTSKKFGGDMFNPSRHSRQDIASGYSI</sequence>
<feature type="region of interest" description="Disordered" evidence="1">
    <location>
        <begin position="32"/>
        <end position="52"/>
    </location>
</feature>
<evidence type="ECO:0000256" key="1">
    <source>
        <dbReference type="SAM" id="MobiDB-lite"/>
    </source>
</evidence>
<reference evidence="2 3" key="1">
    <citation type="submission" date="2018-07" db="EMBL/GenBank/DDBJ databases">
        <title>Section-level genome sequencing of Aspergillus section Nigri to investigate inter- and intra-species variation.</title>
        <authorList>
            <consortium name="DOE Joint Genome Institute"/>
            <person name="Vesth T.C."/>
            <person name="Nybo J.L."/>
            <person name="Theobald S."/>
            <person name="Frisvad J.C."/>
            <person name="Larsen T.O."/>
            <person name="Nielsen K.F."/>
            <person name="Hoof J.B."/>
            <person name="Brandl J."/>
            <person name="Salamov A."/>
            <person name="Riley R."/>
            <person name="Gladden J.M."/>
            <person name="Phatale P."/>
            <person name="Nielsen M.T."/>
            <person name="Lyhne E.K."/>
            <person name="Kogle M.E."/>
            <person name="Strasser K."/>
            <person name="McDonnell E."/>
            <person name="Barry K."/>
            <person name="Clum A."/>
            <person name="Chen C."/>
            <person name="Nolan M."/>
            <person name="Sandor L."/>
            <person name="Kuo A."/>
            <person name="Lipzen A."/>
            <person name="Hainaut M."/>
            <person name="Drula E."/>
            <person name="Tsang A."/>
            <person name="Magnuson J.K."/>
            <person name="Henrissat B."/>
            <person name="Wiebenga A."/>
            <person name="Simmons B.A."/>
            <person name="Makela M.R."/>
            <person name="De vries R.P."/>
            <person name="Grigoriev I.V."/>
            <person name="Mortensen U.H."/>
            <person name="Baker S.E."/>
            <person name="Andersen M.R."/>
        </authorList>
    </citation>
    <scope>NUCLEOTIDE SEQUENCE [LARGE SCALE GENOMIC DNA]</scope>
    <source>
        <strain evidence="2 3">ATCC 13496</strain>
    </source>
</reference>
<name>A0A370BS93_ASPNG</name>
<evidence type="ECO:0000313" key="2">
    <source>
        <dbReference type="EMBL" id="RDH16252.1"/>
    </source>
</evidence>
<gene>
    <name evidence="2" type="ORF">M747DRAFT_298904</name>
</gene>